<dbReference type="Proteomes" id="UP000615755">
    <property type="component" value="Unassembled WGS sequence"/>
</dbReference>
<dbReference type="Pfam" id="PF08242">
    <property type="entry name" value="Methyltransf_12"/>
    <property type="match status" value="1"/>
</dbReference>
<dbReference type="InterPro" id="IPR013217">
    <property type="entry name" value="Methyltransf_12"/>
</dbReference>
<dbReference type="PANTHER" id="PTHR43861">
    <property type="entry name" value="TRANS-ACONITATE 2-METHYLTRANSFERASE-RELATED"/>
    <property type="match status" value="1"/>
</dbReference>
<dbReference type="CDD" id="cd02440">
    <property type="entry name" value="AdoMet_MTases"/>
    <property type="match status" value="1"/>
</dbReference>
<dbReference type="RefSeq" id="WP_192509394.1">
    <property type="nucleotide sequence ID" value="NZ_AQGV01000015.1"/>
</dbReference>
<evidence type="ECO:0000313" key="2">
    <source>
        <dbReference type="EMBL" id="MBE0370241.1"/>
    </source>
</evidence>
<evidence type="ECO:0000259" key="1">
    <source>
        <dbReference type="Pfam" id="PF08242"/>
    </source>
</evidence>
<feature type="domain" description="Methyltransferase type 12" evidence="1">
    <location>
        <begin position="45"/>
        <end position="140"/>
    </location>
</feature>
<proteinExistence type="predicted"/>
<accession>A0ABR9EGY1</accession>
<keyword evidence="3" id="KW-1185">Reference proteome</keyword>
<comment type="caution">
    <text evidence="2">The sequence shown here is derived from an EMBL/GenBank/DDBJ whole genome shotgun (WGS) entry which is preliminary data.</text>
</comment>
<dbReference type="Gene3D" id="3.40.50.150">
    <property type="entry name" value="Vaccinia Virus protein VP39"/>
    <property type="match status" value="1"/>
</dbReference>
<dbReference type="PANTHER" id="PTHR43861:SF1">
    <property type="entry name" value="TRANS-ACONITATE 2-METHYLTRANSFERASE"/>
    <property type="match status" value="1"/>
</dbReference>
<evidence type="ECO:0000313" key="3">
    <source>
        <dbReference type="Proteomes" id="UP000615755"/>
    </source>
</evidence>
<protein>
    <submittedName>
        <fullName evidence="2">tRNA (Cmo5U34)-methyltransferase</fullName>
    </submittedName>
</protein>
<name>A0ABR9EGY1_9GAMM</name>
<organism evidence="2 3">
    <name type="scientific">Pseudoalteromonas aurantia 208</name>
    <dbReference type="NCBI Taxonomy" id="1314867"/>
    <lineage>
        <taxon>Bacteria</taxon>
        <taxon>Pseudomonadati</taxon>
        <taxon>Pseudomonadota</taxon>
        <taxon>Gammaproteobacteria</taxon>
        <taxon>Alteromonadales</taxon>
        <taxon>Pseudoalteromonadaceae</taxon>
        <taxon>Pseudoalteromonas</taxon>
    </lineage>
</organism>
<dbReference type="SUPFAM" id="SSF53335">
    <property type="entry name" value="S-adenosyl-L-methionine-dependent methyltransferases"/>
    <property type="match status" value="1"/>
</dbReference>
<gene>
    <name evidence="2" type="primary">cmoA</name>
    <name evidence="2" type="ORF">PAUR_b0221</name>
</gene>
<dbReference type="EMBL" id="AQGV01000015">
    <property type="protein sequence ID" value="MBE0370241.1"/>
    <property type="molecule type" value="Genomic_DNA"/>
</dbReference>
<dbReference type="InterPro" id="IPR029063">
    <property type="entry name" value="SAM-dependent_MTases_sf"/>
</dbReference>
<reference evidence="2 3" key="1">
    <citation type="submission" date="2015-03" db="EMBL/GenBank/DDBJ databases">
        <title>Genome sequence of Pseudoalteromonas aurantia.</title>
        <authorList>
            <person name="Xie B.-B."/>
            <person name="Rong J.-C."/>
            <person name="Qin Q.-L."/>
            <person name="Zhang Y.-Z."/>
        </authorList>
    </citation>
    <scope>NUCLEOTIDE SEQUENCE [LARGE SCALE GENOMIC DNA]</scope>
    <source>
        <strain evidence="2 3">208</strain>
    </source>
</reference>
<sequence>MPHFQGDEAKRYDSNIIKLVPGYELLHQLTAAQLVTLLPDESTILVIGAGTGKDIIELAQHNDSWHFVAQDISCDMLNIAKLQLAHHGLASRVTFHYGALSVLDTPVDAAICLLVMHFLPDTGEKHALLKSIHRNLQPKAPLFLADLVSPETQFERESQLLMCRSLGLTEVGEQRMRHNLNHEFYPLERMRLAELLDQAAFSSANCYFKALGFSGFACRAL</sequence>